<organism evidence="2 3">
    <name type="scientific">Gaopeijia maritima</name>
    <dbReference type="NCBI Taxonomy" id="3119007"/>
    <lineage>
        <taxon>Bacteria</taxon>
        <taxon>Pseudomonadati</taxon>
        <taxon>Gemmatimonadota</taxon>
        <taxon>Longimicrobiia</taxon>
        <taxon>Gaopeijiales</taxon>
        <taxon>Gaopeijiaceae</taxon>
        <taxon>Gaopeijia</taxon>
    </lineage>
</organism>
<proteinExistence type="predicted"/>
<comment type="caution">
    <text evidence="2">The sequence shown here is derived from an EMBL/GenBank/DDBJ whole genome shotgun (WGS) entry which is preliminary data.</text>
</comment>
<feature type="chain" id="PRO_5046002553" evidence="1">
    <location>
        <begin position="19"/>
        <end position="534"/>
    </location>
</feature>
<dbReference type="RefSeq" id="WP_405275983.1">
    <property type="nucleotide sequence ID" value="NZ_CP144380.1"/>
</dbReference>
<accession>A0ABU9E992</accession>
<reference evidence="2 3" key="1">
    <citation type="submission" date="2024-02" db="EMBL/GenBank/DDBJ databases">
        <title>A novel Gemmatimonadota bacterium.</title>
        <authorList>
            <person name="Du Z.-J."/>
            <person name="Ye Y.-Q."/>
        </authorList>
    </citation>
    <scope>NUCLEOTIDE SEQUENCE [LARGE SCALE GENOMIC DNA]</scope>
    <source>
        <strain evidence="2 3">DH-20</strain>
    </source>
</reference>
<dbReference type="InterPro" id="IPR011990">
    <property type="entry name" value="TPR-like_helical_dom_sf"/>
</dbReference>
<gene>
    <name evidence="2" type="ORF">WI372_10025</name>
</gene>
<sequence length="534" mass="57467">MKTMRSMALAGLMAVAVAGCMDLDVVNPNDADAERALKTPGDIEALIAGGYGTWWNPSSSSNGPSAILATTANMHSATAANFGMVEFSSWPRVAAHAQPSQVFTSQLSAYAWTQLYRAISSVTEGLRVLDGGIDLGSEELMARARAYGYFSLGIAHGSAALLYDQGYIYDPSIALEDVALSPYGEVLEAALGYLDRAIQEAQGQSFTIPATWMSRDVTAAELIRYAHSMKARYRANVARTPAERMAVNWNAVIQDVDAGIDETWTINVTSGSGFASGVMSNLVRFGPWGQMSYQIFGMADQAGQYQEWISRDPWVRYPNLSDDQTGDPFLIQTDDQRFPSGTTIAEQQANDGSIFEVATAGGGYGAQWARPDRGTFRWSYYRIHIHDQWQGNAANRTTHPEMALAEMRLLKAEGLYRNGDLAGAAAIINETRVAAGLNATDAAGTNTSCVPKLPNGSCGDLFEMLKWEKRLETLFAGPHMAAGYFDGRGWGDLAEGTFLQIPLPGEELDLLGLPGYTFGGPGGPSAAPVGTYGF</sequence>
<keyword evidence="3" id="KW-1185">Reference proteome</keyword>
<dbReference type="SUPFAM" id="SSF48452">
    <property type="entry name" value="TPR-like"/>
    <property type="match status" value="1"/>
</dbReference>
<dbReference type="Gene3D" id="1.25.40.390">
    <property type="match status" value="1"/>
</dbReference>
<feature type="signal peptide" evidence="1">
    <location>
        <begin position="1"/>
        <end position="18"/>
    </location>
</feature>
<evidence type="ECO:0000256" key="1">
    <source>
        <dbReference type="SAM" id="SignalP"/>
    </source>
</evidence>
<evidence type="ECO:0000313" key="3">
    <source>
        <dbReference type="Proteomes" id="UP001484239"/>
    </source>
</evidence>
<protein>
    <submittedName>
        <fullName evidence="2">RagB/SusD family nutrient uptake outer membrane protein</fullName>
    </submittedName>
</protein>
<keyword evidence="1" id="KW-0732">Signal</keyword>
<dbReference type="EMBL" id="JBBHLI010000005">
    <property type="protein sequence ID" value="MEK9501311.1"/>
    <property type="molecule type" value="Genomic_DNA"/>
</dbReference>
<name>A0ABU9E992_9BACT</name>
<evidence type="ECO:0000313" key="2">
    <source>
        <dbReference type="EMBL" id="MEK9501311.1"/>
    </source>
</evidence>
<dbReference type="Proteomes" id="UP001484239">
    <property type="component" value="Unassembled WGS sequence"/>
</dbReference>
<dbReference type="PROSITE" id="PS51257">
    <property type="entry name" value="PROKAR_LIPOPROTEIN"/>
    <property type="match status" value="1"/>
</dbReference>